<dbReference type="InterPro" id="IPR033480">
    <property type="entry name" value="sCache_2"/>
</dbReference>
<evidence type="ECO:0000259" key="10">
    <source>
        <dbReference type="PROSITE" id="PS50111"/>
    </source>
</evidence>
<proteinExistence type="predicted"/>
<evidence type="ECO:0000256" key="2">
    <source>
        <dbReference type="ARBA" id="ARBA00022475"/>
    </source>
</evidence>
<keyword evidence="4 9" id="KW-1133">Transmembrane helix</keyword>
<evidence type="ECO:0000256" key="1">
    <source>
        <dbReference type="ARBA" id="ARBA00004651"/>
    </source>
</evidence>
<gene>
    <name evidence="11" type="ORF">WKV44_02655</name>
</gene>
<evidence type="ECO:0000256" key="7">
    <source>
        <dbReference type="PROSITE-ProRule" id="PRU00284"/>
    </source>
</evidence>
<evidence type="ECO:0000256" key="5">
    <source>
        <dbReference type="ARBA" id="ARBA00023136"/>
    </source>
</evidence>
<dbReference type="Gene3D" id="1.10.287.950">
    <property type="entry name" value="Methyl-accepting chemotaxis protein"/>
    <property type="match status" value="1"/>
</dbReference>
<keyword evidence="6 7" id="KW-0807">Transducer</keyword>
<dbReference type="PANTHER" id="PTHR32089">
    <property type="entry name" value="METHYL-ACCEPTING CHEMOTAXIS PROTEIN MCPB"/>
    <property type="match status" value="1"/>
</dbReference>
<reference evidence="11 12" key="1">
    <citation type="submission" date="2024-03" db="EMBL/GenBank/DDBJ databases">
        <title>Ignisphaera cupida sp. nov., a hyperthermophilic hydrolytic archaeon from a hot spring of Kamchatka, and proposal of Ignisphaeraceae fam. nov.</title>
        <authorList>
            <person name="Podosokorskaya O.A."/>
            <person name="Elcheninov A.G."/>
            <person name="Maltseva A.I."/>
            <person name="Zayulina K.S."/>
            <person name="Novikov A."/>
            <person name="Merkel A.Y."/>
        </authorList>
    </citation>
    <scope>NUCLEOTIDE SEQUENCE [LARGE SCALE GENOMIC DNA]</scope>
    <source>
        <strain evidence="11 12">38H-sp</strain>
    </source>
</reference>
<dbReference type="SMART" id="SM01049">
    <property type="entry name" value="Cache_2"/>
    <property type="match status" value="1"/>
</dbReference>
<evidence type="ECO:0000256" key="6">
    <source>
        <dbReference type="ARBA" id="ARBA00023224"/>
    </source>
</evidence>
<evidence type="ECO:0000256" key="3">
    <source>
        <dbReference type="ARBA" id="ARBA00022692"/>
    </source>
</evidence>
<feature type="compositionally biased region" description="Polar residues" evidence="8">
    <location>
        <begin position="360"/>
        <end position="373"/>
    </location>
</feature>
<comment type="subcellular location">
    <subcellularLocation>
        <location evidence="1">Cell membrane</location>
        <topology evidence="1">Multi-pass membrane protein</topology>
    </subcellularLocation>
</comment>
<dbReference type="Pfam" id="PF00015">
    <property type="entry name" value="MCPsignal"/>
    <property type="match status" value="1"/>
</dbReference>
<evidence type="ECO:0000256" key="9">
    <source>
        <dbReference type="SAM" id="Phobius"/>
    </source>
</evidence>
<feature type="domain" description="Methyl-accepting transducer" evidence="10">
    <location>
        <begin position="440"/>
        <end position="665"/>
    </location>
</feature>
<keyword evidence="3 9" id="KW-0812">Transmembrane</keyword>
<feature type="region of interest" description="Disordered" evidence="8">
    <location>
        <begin position="351"/>
        <end position="399"/>
    </location>
</feature>
<dbReference type="SMART" id="SM00283">
    <property type="entry name" value="MA"/>
    <property type="match status" value="1"/>
</dbReference>
<dbReference type="Gene3D" id="3.30.450.20">
    <property type="entry name" value="PAS domain"/>
    <property type="match status" value="1"/>
</dbReference>
<organism evidence="11 12">
    <name type="scientific">Rarispira pelagica</name>
    <dbReference type="NCBI Taxonomy" id="3141764"/>
    <lineage>
        <taxon>Bacteria</taxon>
        <taxon>Pseudomonadati</taxon>
        <taxon>Spirochaetota</taxon>
        <taxon>Spirochaetia</taxon>
        <taxon>Winmispirales</taxon>
        <taxon>Winmispiraceae</taxon>
        <taxon>Rarispira</taxon>
    </lineage>
</organism>
<feature type="transmembrane region" description="Helical" evidence="9">
    <location>
        <begin position="7"/>
        <end position="25"/>
    </location>
</feature>
<dbReference type="Pfam" id="PF17200">
    <property type="entry name" value="sCache_2"/>
    <property type="match status" value="1"/>
</dbReference>
<feature type="transmembrane region" description="Helical" evidence="9">
    <location>
        <begin position="312"/>
        <end position="332"/>
    </location>
</feature>
<keyword evidence="12" id="KW-1185">Reference proteome</keyword>
<feature type="compositionally biased region" description="Basic and acidic residues" evidence="8">
    <location>
        <begin position="374"/>
        <end position="391"/>
    </location>
</feature>
<dbReference type="RefSeq" id="WP_420068885.1">
    <property type="nucleotide sequence ID" value="NZ_JBCHKQ010000001.1"/>
</dbReference>
<dbReference type="Proteomes" id="UP001466331">
    <property type="component" value="Unassembled WGS sequence"/>
</dbReference>
<comment type="caution">
    <text evidence="11">The sequence shown here is derived from an EMBL/GenBank/DDBJ whole genome shotgun (WGS) entry which is preliminary data.</text>
</comment>
<accession>A0ABU9U9U2</accession>
<sequence length="690" mass="77365">MKQLPRLFLLIIYLGVVIFISLNLGTGSSSHDISMVKEAEELAVSSAKKAATLIDTAEYFAIEEEKENFNIIKKELENRLDIALEFLKAYSELAKNGYISKAQAQKIAKDRLRNLRYNSEGYFFADSLSYISLVNPPNPEQEGLNREKLTDIKGKKYIKELIDGARDKYPYYVEYYFPHLSGGDPVKKLGIAGVFEDWGWAIGTSEYMDVQEKRWAERRKKAMEAILKQTSANNLYIVNPDNTIQANNKGLLKNIPESEVSSFLSTREESTVYKKDSDVYVIAKANTKNGYTVLSIEKTRLINVSSVAVPTYVPILLVLSSIIMAILMLLISDRKNQKEYKMPTEKTELGYKEENKETIKSSSIQTQYDQVQGNREDENGDKKTDVFDSTHSKTQQQGSIAELTTYRESIVQNKIDYTEDKHTSMLSEEHKKGIEEALTFVSQRIKDIEEIESAITAVKTEQTRLGLQIEKINKLMESLSSDVFFDIPLINSADESIARLKEASNLLESLSAHSKETFSTVETIYSTTVNINDFLHAIEDISERINILALNAAIEAAHAGDAGRGFAVVASEVKKLAAATAENTKKISTSIGELNNVIRSRTSFSSRLKIDTTRPARLISQAISSLEEQRRSERPSDTSVSKIKEIVGEIRQSVSDMLSMCHSLSAIDSSYLSKLADSLKGLRDKIVSLL</sequence>
<evidence type="ECO:0000313" key="11">
    <source>
        <dbReference type="EMBL" id="MEM5947436.1"/>
    </source>
</evidence>
<keyword evidence="2" id="KW-1003">Cell membrane</keyword>
<dbReference type="PANTHER" id="PTHR32089:SF112">
    <property type="entry name" value="LYSOZYME-LIKE PROTEIN-RELATED"/>
    <property type="match status" value="1"/>
</dbReference>
<keyword evidence="5 9" id="KW-0472">Membrane</keyword>
<name>A0ABU9U9U2_9SPIR</name>
<dbReference type="PROSITE" id="PS50111">
    <property type="entry name" value="CHEMOTAXIS_TRANSDUC_2"/>
    <property type="match status" value="1"/>
</dbReference>
<dbReference type="SUPFAM" id="SSF58104">
    <property type="entry name" value="Methyl-accepting chemotaxis protein (MCP) signaling domain"/>
    <property type="match status" value="1"/>
</dbReference>
<evidence type="ECO:0000256" key="4">
    <source>
        <dbReference type="ARBA" id="ARBA00022989"/>
    </source>
</evidence>
<protein>
    <submittedName>
        <fullName evidence="11">Cache domain-containing protein</fullName>
    </submittedName>
</protein>
<evidence type="ECO:0000256" key="8">
    <source>
        <dbReference type="SAM" id="MobiDB-lite"/>
    </source>
</evidence>
<dbReference type="EMBL" id="JBCHKQ010000001">
    <property type="protein sequence ID" value="MEM5947436.1"/>
    <property type="molecule type" value="Genomic_DNA"/>
</dbReference>
<evidence type="ECO:0000313" key="12">
    <source>
        <dbReference type="Proteomes" id="UP001466331"/>
    </source>
</evidence>
<dbReference type="InterPro" id="IPR004089">
    <property type="entry name" value="MCPsignal_dom"/>
</dbReference>